<reference evidence="1" key="1">
    <citation type="submission" date="2020-05" db="EMBL/GenBank/DDBJ databases">
        <title>Large-scale comparative analyses of tick genomes elucidate their genetic diversity and vector capacities.</title>
        <authorList>
            <person name="Jia N."/>
            <person name="Wang J."/>
            <person name="Shi W."/>
            <person name="Du L."/>
            <person name="Sun Y."/>
            <person name="Zhan W."/>
            <person name="Jiang J."/>
            <person name="Wang Q."/>
            <person name="Zhang B."/>
            <person name="Ji P."/>
            <person name="Sakyi L.B."/>
            <person name="Cui X."/>
            <person name="Yuan T."/>
            <person name="Jiang B."/>
            <person name="Yang W."/>
            <person name="Lam T.T.-Y."/>
            <person name="Chang Q."/>
            <person name="Ding S."/>
            <person name="Wang X."/>
            <person name="Zhu J."/>
            <person name="Ruan X."/>
            <person name="Zhao L."/>
            <person name="Wei J."/>
            <person name="Que T."/>
            <person name="Du C."/>
            <person name="Cheng J."/>
            <person name="Dai P."/>
            <person name="Han X."/>
            <person name="Huang E."/>
            <person name="Gao Y."/>
            <person name="Liu J."/>
            <person name="Shao H."/>
            <person name="Ye R."/>
            <person name="Li L."/>
            <person name="Wei W."/>
            <person name="Wang X."/>
            <person name="Wang C."/>
            <person name="Yang T."/>
            <person name="Huo Q."/>
            <person name="Li W."/>
            <person name="Guo W."/>
            <person name="Chen H."/>
            <person name="Zhou L."/>
            <person name="Ni X."/>
            <person name="Tian J."/>
            <person name="Zhou Y."/>
            <person name="Sheng Y."/>
            <person name="Liu T."/>
            <person name="Pan Y."/>
            <person name="Xia L."/>
            <person name="Li J."/>
            <person name="Zhao F."/>
            <person name="Cao W."/>
        </authorList>
    </citation>
    <scope>NUCLEOTIDE SEQUENCE</scope>
    <source>
        <strain evidence="1">Hyas-2018</strain>
    </source>
</reference>
<protein>
    <submittedName>
        <fullName evidence="1">Uncharacterized protein</fullName>
    </submittedName>
</protein>
<gene>
    <name evidence="1" type="ORF">HPB50_007688</name>
</gene>
<dbReference type="EMBL" id="CM023482">
    <property type="protein sequence ID" value="KAH6938208.1"/>
    <property type="molecule type" value="Genomic_DNA"/>
</dbReference>
<sequence>MPAPTYDAIPTFPAMLTFTPTEHAVHAAFLHQNTSVMITMASHMNPVHVTMLLVLSASLPTFNRSGTPTMVAATFKHWIEELESIQRLTRREDPTLLAIVQGKLPRVTADRHASTRGSTSDLYLQLSKQPSLNGTLFHLSWEMSGSTQLKLNSTSNLHHCV</sequence>
<organism evidence="1 2">
    <name type="scientific">Hyalomma asiaticum</name>
    <name type="common">Tick</name>
    <dbReference type="NCBI Taxonomy" id="266040"/>
    <lineage>
        <taxon>Eukaryota</taxon>
        <taxon>Metazoa</taxon>
        <taxon>Ecdysozoa</taxon>
        <taxon>Arthropoda</taxon>
        <taxon>Chelicerata</taxon>
        <taxon>Arachnida</taxon>
        <taxon>Acari</taxon>
        <taxon>Parasitiformes</taxon>
        <taxon>Ixodida</taxon>
        <taxon>Ixodoidea</taxon>
        <taxon>Ixodidae</taxon>
        <taxon>Hyalomminae</taxon>
        <taxon>Hyalomma</taxon>
    </lineage>
</organism>
<dbReference type="Proteomes" id="UP000821845">
    <property type="component" value="Chromosome 2"/>
</dbReference>
<evidence type="ECO:0000313" key="2">
    <source>
        <dbReference type="Proteomes" id="UP000821845"/>
    </source>
</evidence>
<accession>A0ACB7SWM7</accession>
<name>A0ACB7SWM7_HYAAI</name>
<comment type="caution">
    <text evidence="1">The sequence shown here is derived from an EMBL/GenBank/DDBJ whole genome shotgun (WGS) entry which is preliminary data.</text>
</comment>
<keyword evidence="2" id="KW-1185">Reference proteome</keyword>
<proteinExistence type="predicted"/>
<evidence type="ECO:0000313" key="1">
    <source>
        <dbReference type="EMBL" id="KAH6938208.1"/>
    </source>
</evidence>